<keyword evidence="4" id="KW-1185">Reference proteome</keyword>
<name>A0A7X5KMF7_9FIRM</name>
<dbReference type="GO" id="GO:0003723">
    <property type="term" value="F:RNA binding"/>
    <property type="evidence" value="ECO:0007669"/>
    <property type="project" value="UniProtKB-KW"/>
</dbReference>
<accession>A0A7X5KMF7</accession>
<reference evidence="3 4" key="1">
    <citation type="submission" date="2020-01" db="EMBL/GenBank/DDBJ databases">
        <title>Anaeroalcalibacter tamaniensis gen. nov., sp. nov., moderately halophilic strictly anaerobic fermenter bacterium from mud volcano of Taman peninsula.</title>
        <authorList>
            <person name="Frolova A."/>
            <person name="Merkel A.Y."/>
            <person name="Slobodkin A.I."/>
        </authorList>
    </citation>
    <scope>NUCLEOTIDE SEQUENCE [LARGE SCALE GENOMIC DNA]</scope>
    <source>
        <strain evidence="3 4">F-3ap</strain>
    </source>
</reference>
<evidence type="ECO:0000259" key="2">
    <source>
        <dbReference type="SMART" id="SM00363"/>
    </source>
</evidence>
<dbReference type="SMART" id="SM00363">
    <property type="entry name" value="S4"/>
    <property type="match status" value="1"/>
</dbReference>
<dbReference type="InterPro" id="IPR002942">
    <property type="entry name" value="S4_RNA-bd"/>
</dbReference>
<dbReference type="Gene3D" id="3.10.290.10">
    <property type="entry name" value="RNA-binding S4 domain"/>
    <property type="match status" value="1"/>
</dbReference>
<dbReference type="CDD" id="cd00165">
    <property type="entry name" value="S4"/>
    <property type="match status" value="1"/>
</dbReference>
<dbReference type="Pfam" id="PF01479">
    <property type="entry name" value="S4"/>
    <property type="match status" value="1"/>
</dbReference>
<dbReference type="PANTHER" id="PTHR13633">
    <property type="entry name" value="MITOCHONDRIAL TRANSCRIPTION RESCUE FACTOR 1"/>
    <property type="match status" value="1"/>
</dbReference>
<keyword evidence="1" id="KW-0694">RNA-binding</keyword>
<proteinExistence type="predicted"/>
<evidence type="ECO:0000313" key="4">
    <source>
        <dbReference type="Proteomes" id="UP000461585"/>
    </source>
</evidence>
<dbReference type="SUPFAM" id="SSF55174">
    <property type="entry name" value="Alpha-L RNA-binding motif"/>
    <property type="match status" value="1"/>
</dbReference>
<protein>
    <submittedName>
        <fullName evidence="3">RNA-binding protein</fullName>
    </submittedName>
</protein>
<dbReference type="InterPro" id="IPR036986">
    <property type="entry name" value="S4_RNA-bd_sf"/>
</dbReference>
<dbReference type="InterPro" id="IPR012677">
    <property type="entry name" value="Nucleotide-bd_a/b_plait_sf"/>
</dbReference>
<dbReference type="PROSITE" id="PS50889">
    <property type="entry name" value="S4"/>
    <property type="match status" value="1"/>
</dbReference>
<dbReference type="Gene3D" id="3.30.70.330">
    <property type="match status" value="1"/>
</dbReference>
<dbReference type="PANTHER" id="PTHR13633:SF3">
    <property type="entry name" value="MITOCHONDRIAL TRANSCRIPTION RESCUE FACTOR 1"/>
    <property type="match status" value="1"/>
</dbReference>
<dbReference type="RefSeq" id="WP_162370660.1">
    <property type="nucleotide sequence ID" value="NZ_JAAEEH010000024.1"/>
</dbReference>
<dbReference type="EMBL" id="JAAEEH010000024">
    <property type="protein sequence ID" value="NDL67936.1"/>
    <property type="molecule type" value="Genomic_DNA"/>
</dbReference>
<evidence type="ECO:0000256" key="1">
    <source>
        <dbReference type="PROSITE-ProRule" id="PRU00182"/>
    </source>
</evidence>
<evidence type="ECO:0000313" key="3">
    <source>
        <dbReference type="EMBL" id="NDL67936.1"/>
    </source>
</evidence>
<dbReference type="Pfam" id="PF17774">
    <property type="entry name" value="YlmH_RBD"/>
    <property type="match status" value="1"/>
</dbReference>
<feature type="domain" description="RNA-binding S4" evidence="2">
    <location>
        <begin position="176"/>
        <end position="244"/>
    </location>
</feature>
<dbReference type="AlphaFoldDB" id="A0A7X5KMF7"/>
<dbReference type="Proteomes" id="UP000461585">
    <property type="component" value="Unassembled WGS sequence"/>
</dbReference>
<dbReference type="Gene3D" id="3.30.1370.160">
    <property type="match status" value="1"/>
</dbReference>
<sequence length="252" mass="28291">MTEDDLLVKKLLDKAHQCHERAYATHSEFLDLHEQTLFEMSRKSFPPVKHMFDGGRKESERKMLIFYPEFMDPNQVEKPFACIRIKADTQEGGHPGHRDYLGSLMGLGIKRSCMGDLLVHGDTAHVFVLDTMASYVLDQLHAVGNTPVRAEKMEDTTVLGNLRPAFVSIRNTVASLRLDSVVKLAFGMGRKDAAELVSKGRVHVNGEEKLQPSSPVKEGDLISARGKGKCKLQTVGCETKKNRIFIEIHKYI</sequence>
<dbReference type="InterPro" id="IPR040591">
    <property type="entry name" value="RqcP2_RBD"/>
</dbReference>
<comment type="caution">
    <text evidence="3">The sequence shown here is derived from an EMBL/GenBank/DDBJ whole genome shotgun (WGS) entry which is preliminary data.</text>
</comment>
<gene>
    <name evidence="3" type="ORF">GXN74_09305</name>
</gene>
<organism evidence="3 4">
    <name type="scientific">Anaerotalea alkaliphila</name>
    <dbReference type="NCBI Taxonomy" id="2662126"/>
    <lineage>
        <taxon>Bacteria</taxon>
        <taxon>Bacillati</taxon>
        <taxon>Bacillota</taxon>
        <taxon>Clostridia</taxon>
        <taxon>Eubacteriales</taxon>
        <taxon>Anaerotalea</taxon>
    </lineage>
</organism>